<dbReference type="Proteomes" id="UP001057402">
    <property type="component" value="Chromosome 2"/>
</dbReference>
<name>A0ACB9SBG3_9MYRT</name>
<protein>
    <submittedName>
        <fullName evidence="1">Uncharacterized protein</fullName>
    </submittedName>
</protein>
<sequence length="106" mass="11843">MEVPLSSPDSGLFLSNVIGRLNLLRGRGMASMYSWSSKRRYKSGFVWHDLAENDFIHPSHGAEYVLKGSEILEALPFSAARVSIIRSYASRRGNSRTSPLLLACRQ</sequence>
<evidence type="ECO:0000313" key="1">
    <source>
        <dbReference type="EMBL" id="KAI4385537.1"/>
    </source>
</evidence>
<gene>
    <name evidence="1" type="ORF">MLD38_003551</name>
</gene>
<evidence type="ECO:0000313" key="2">
    <source>
        <dbReference type="Proteomes" id="UP001057402"/>
    </source>
</evidence>
<proteinExistence type="predicted"/>
<dbReference type="EMBL" id="CM042881">
    <property type="protein sequence ID" value="KAI4385537.1"/>
    <property type="molecule type" value="Genomic_DNA"/>
</dbReference>
<organism evidence="1 2">
    <name type="scientific">Melastoma candidum</name>
    <dbReference type="NCBI Taxonomy" id="119954"/>
    <lineage>
        <taxon>Eukaryota</taxon>
        <taxon>Viridiplantae</taxon>
        <taxon>Streptophyta</taxon>
        <taxon>Embryophyta</taxon>
        <taxon>Tracheophyta</taxon>
        <taxon>Spermatophyta</taxon>
        <taxon>Magnoliopsida</taxon>
        <taxon>eudicotyledons</taxon>
        <taxon>Gunneridae</taxon>
        <taxon>Pentapetalae</taxon>
        <taxon>rosids</taxon>
        <taxon>malvids</taxon>
        <taxon>Myrtales</taxon>
        <taxon>Melastomataceae</taxon>
        <taxon>Melastomatoideae</taxon>
        <taxon>Melastomateae</taxon>
        <taxon>Melastoma</taxon>
    </lineage>
</organism>
<comment type="caution">
    <text evidence="1">The sequence shown here is derived from an EMBL/GenBank/DDBJ whole genome shotgun (WGS) entry which is preliminary data.</text>
</comment>
<keyword evidence="2" id="KW-1185">Reference proteome</keyword>
<reference evidence="2" key="1">
    <citation type="journal article" date="2023" name="Front. Plant Sci.">
        <title>Chromosomal-level genome assembly of Melastoma candidum provides insights into trichome evolution.</title>
        <authorList>
            <person name="Zhong Y."/>
            <person name="Wu W."/>
            <person name="Sun C."/>
            <person name="Zou P."/>
            <person name="Liu Y."/>
            <person name="Dai S."/>
            <person name="Zhou R."/>
        </authorList>
    </citation>
    <scope>NUCLEOTIDE SEQUENCE [LARGE SCALE GENOMIC DNA]</scope>
</reference>
<accession>A0ACB9SBG3</accession>